<dbReference type="PANTHER" id="PTHR23517">
    <property type="entry name" value="RESISTANCE PROTEIN MDTM, PUTATIVE-RELATED-RELATED"/>
    <property type="match status" value="1"/>
</dbReference>
<evidence type="ECO:0000256" key="7">
    <source>
        <dbReference type="SAM" id="Phobius"/>
    </source>
</evidence>
<feature type="transmembrane region" description="Helical" evidence="7">
    <location>
        <begin position="278"/>
        <end position="295"/>
    </location>
</feature>
<dbReference type="SUPFAM" id="SSF103473">
    <property type="entry name" value="MFS general substrate transporter"/>
    <property type="match status" value="1"/>
</dbReference>
<keyword evidence="3" id="KW-1003">Cell membrane</keyword>
<feature type="transmembrane region" description="Helical" evidence="7">
    <location>
        <begin position="163"/>
        <end position="185"/>
    </location>
</feature>
<comment type="caution">
    <text evidence="9">The sequence shown here is derived from an EMBL/GenBank/DDBJ whole genome shotgun (WGS) entry which is preliminary data.</text>
</comment>
<evidence type="ECO:0000256" key="3">
    <source>
        <dbReference type="ARBA" id="ARBA00022475"/>
    </source>
</evidence>
<dbReference type="Proteomes" id="UP000273643">
    <property type="component" value="Unassembled WGS sequence"/>
</dbReference>
<keyword evidence="5 7" id="KW-1133">Transmembrane helix</keyword>
<dbReference type="InterPro" id="IPR020846">
    <property type="entry name" value="MFS_dom"/>
</dbReference>
<dbReference type="CDD" id="cd17472">
    <property type="entry name" value="MFS_YajR_like"/>
    <property type="match status" value="1"/>
</dbReference>
<dbReference type="Gene3D" id="1.20.1250.20">
    <property type="entry name" value="MFS general substrate transporter like domains"/>
    <property type="match status" value="1"/>
</dbReference>
<proteinExistence type="predicted"/>
<keyword evidence="6 7" id="KW-0472">Membrane</keyword>
<keyword evidence="2" id="KW-0813">Transport</keyword>
<feature type="transmembrane region" description="Helical" evidence="7">
    <location>
        <begin position="135"/>
        <end position="157"/>
    </location>
</feature>
<keyword evidence="10" id="KW-1185">Reference proteome</keyword>
<dbReference type="PANTHER" id="PTHR23517:SF2">
    <property type="entry name" value="MULTIDRUG RESISTANCE PROTEIN MDTH"/>
    <property type="match status" value="1"/>
</dbReference>
<gene>
    <name evidence="9" type="ORF">EDC38_3213</name>
</gene>
<organism evidence="9 10">
    <name type="scientific">Marinimicrobium koreense</name>
    <dbReference type="NCBI Taxonomy" id="306545"/>
    <lineage>
        <taxon>Bacteria</taxon>
        <taxon>Pseudomonadati</taxon>
        <taxon>Pseudomonadota</taxon>
        <taxon>Gammaproteobacteria</taxon>
        <taxon>Cellvibrionales</taxon>
        <taxon>Cellvibrionaceae</taxon>
        <taxon>Marinimicrobium</taxon>
    </lineage>
</organism>
<dbReference type="GO" id="GO:0005886">
    <property type="term" value="C:plasma membrane"/>
    <property type="evidence" value="ECO:0007669"/>
    <property type="project" value="UniProtKB-SubCell"/>
</dbReference>
<dbReference type="RefSeq" id="WP_342769079.1">
    <property type="nucleotide sequence ID" value="NZ_JBHYFO010000028.1"/>
</dbReference>
<feature type="transmembrane region" description="Helical" evidence="7">
    <location>
        <begin position="301"/>
        <end position="319"/>
    </location>
</feature>
<dbReference type="EMBL" id="RJUK01000004">
    <property type="protein sequence ID" value="ROQ17098.1"/>
    <property type="molecule type" value="Genomic_DNA"/>
</dbReference>
<evidence type="ECO:0000256" key="2">
    <source>
        <dbReference type="ARBA" id="ARBA00022448"/>
    </source>
</evidence>
<name>A0A3N1NPN9_9GAMM</name>
<evidence type="ECO:0000259" key="8">
    <source>
        <dbReference type="PROSITE" id="PS50850"/>
    </source>
</evidence>
<evidence type="ECO:0000256" key="1">
    <source>
        <dbReference type="ARBA" id="ARBA00004651"/>
    </source>
</evidence>
<evidence type="ECO:0000313" key="9">
    <source>
        <dbReference type="EMBL" id="ROQ17098.1"/>
    </source>
</evidence>
<dbReference type="Pfam" id="PF07690">
    <property type="entry name" value="MFS_1"/>
    <property type="match status" value="1"/>
</dbReference>
<dbReference type="AlphaFoldDB" id="A0A3N1NPN9"/>
<dbReference type="Gene3D" id="3.30.70.100">
    <property type="match status" value="1"/>
</dbReference>
<dbReference type="InterPro" id="IPR036259">
    <property type="entry name" value="MFS_trans_sf"/>
</dbReference>
<dbReference type="InterPro" id="IPR050171">
    <property type="entry name" value="MFS_Transporters"/>
</dbReference>
<feature type="transmembrane region" description="Helical" evidence="7">
    <location>
        <begin position="47"/>
        <end position="67"/>
    </location>
</feature>
<protein>
    <submittedName>
        <fullName evidence="9">Putative MFS family arabinose efflux permease</fullName>
    </submittedName>
</protein>
<evidence type="ECO:0000256" key="6">
    <source>
        <dbReference type="ARBA" id="ARBA00023136"/>
    </source>
</evidence>
<feature type="transmembrane region" description="Helical" evidence="7">
    <location>
        <begin position="340"/>
        <end position="361"/>
    </location>
</feature>
<sequence length="456" mass="48811">MPIVQAPFERRTVVSLALLYAFRMLGLFMVLPVLTLYGDDYRHATPLLLGLALGAYGFSQALLQIPFGILSDRIGRKPVITVGLLVFTLGSVVAAQADSVYELVLGRLLQGGGAIAGAVMALLADLTAEENRTKAMATIGGAIGVSFSLALVIGPLLANWGGLAAVFWLTAALGLVGLWIVWQLVPTVQRPPRRRREVGAVPELIRQVLANRELLRLNLGIFVLHFVLMALFLVMPQRLEADLGIARGDHWYVYLPLLAGAFAAMLPFIIIAEKRRQMKPVFLGAIALLGLALAAQPWVSSLFAVLAILFVFFMAFNLLEASLPSLVSKIAPAGGKGTATSIYASCQFFGAFAGGALGGWVFQVGGLPAVSAVAVGLVLLWWLAAVGMRPPRYLASVLIPLKGKVSDRFSEELYAVPGVAEVVVVESEGTAYLKVDPRVVDRKRLSSIAEQCVLAR</sequence>
<feature type="transmembrane region" description="Helical" evidence="7">
    <location>
        <begin position="79"/>
        <end position="97"/>
    </location>
</feature>
<feature type="transmembrane region" description="Helical" evidence="7">
    <location>
        <begin position="12"/>
        <end position="35"/>
    </location>
</feature>
<comment type="subcellular location">
    <subcellularLocation>
        <location evidence="1">Cell membrane</location>
        <topology evidence="1">Multi-pass membrane protein</topology>
    </subcellularLocation>
</comment>
<feature type="transmembrane region" description="Helical" evidence="7">
    <location>
        <begin position="251"/>
        <end position="271"/>
    </location>
</feature>
<dbReference type="PROSITE" id="PS50850">
    <property type="entry name" value="MFS"/>
    <property type="match status" value="1"/>
</dbReference>
<feature type="domain" description="Major facilitator superfamily (MFS) profile" evidence="8">
    <location>
        <begin position="12"/>
        <end position="393"/>
    </location>
</feature>
<keyword evidence="4 7" id="KW-0812">Transmembrane</keyword>
<feature type="transmembrane region" description="Helical" evidence="7">
    <location>
        <begin position="367"/>
        <end position="386"/>
    </location>
</feature>
<dbReference type="InterPro" id="IPR011701">
    <property type="entry name" value="MFS"/>
</dbReference>
<dbReference type="GO" id="GO:0022857">
    <property type="term" value="F:transmembrane transporter activity"/>
    <property type="evidence" value="ECO:0007669"/>
    <property type="project" value="InterPro"/>
</dbReference>
<accession>A0A3N1NPN9</accession>
<feature type="transmembrane region" description="Helical" evidence="7">
    <location>
        <begin position="103"/>
        <end position="123"/>
    </location>
</feature>
<evidence type="ECO:0000313" key="10">
    <source>
        <dbReference type="Proteomes" id="UP000273643"/>
    </source>
</evidence>
<feature type="transmembrane region" description="Helical" evidence="7">
    <location>
        <begin position="214"/>
        <end position="235"/>
    </location>
</feature>
<dbReference type="InterPro" id="IPR054152">
    <property type="entry name" value="YajR_YAM"/>
</dbReference>
<dbReference type="Pfam" id="PF21987">
    <property type="entry name" value="YajR_YAM"/>
    <property type="match status" value="1"/>
</dbReference>
<evidence type="ECO:0000256" key="5">
    <source>
        <dbReference type="ARBA" id="ARBA00022989"/>
    </source>
</evidence>
<reference evidence="9 10" key="1">
    <citation type="submission" date="2018-11" db="EMBL/GenBank/DDBJ databases">
        <title>Genomic Encyclopedia of Type Strains, Phase IV (KMG-IV): sequencing the most valuable type-strain genomes for metagenomic binning, comparative biology and taxonomic classification.</title>
        <authorList>
            <person name="Goeker M."/>
        </authorList>
    </citation>
    <scope>NUCLEOTIDE SEQUENCE [LARGE SCALE GENOMIC DNA]</scope>
    <source>
        <strain evidence="9 10">DSM 16974</strain>
    </source>
</reference>
<evidence type="ECO:0000256" key="4">
    <source>
        <dbReference type="ARBA" id="ARBA00022692"/>
    </source>
</evidence>